<comment type="caution">
    <text evidence="2">The sequence shown here is derived from an EMBL/GenBank/DDBJ whole genome shotgun (WGS) entry which is preliminary data.</text>
</comment>
<dbReference type="Proteomes" id="UP000295604">
    <property type="component" value="Unassembled WGS sequence"/>
</dbReference>
<evidence type="ECO:0000256" key="1">
    <source>
        <dbReference type="SAM" id="MobiDB-lite"/>
    </source>
</evidence>
<dbReference type="EMBL" id="QAPF01000023">
    <property type="protein sequence ID" value="TEA21079.1"/>
    <property type="molecule type" value="Genomic_DNA"/>
</dbReference>
<sequence length="144" mass="16017">MKYTTRGAEGKGWIGPTQMGGIDIFTFASLSVTAETTPKTRTKANQGRSDSAECSFQASRHITTLYVRIQNGNIHGHHFSQRLTAAVDWLSPLRQASVPPRAKPGPQRLSQWLREYREKLPQARAHVSKTSTGASRPPMQQFIV</sequence>
<organism evidence="2 3">
    <name type="scientific">Colletotrichum sidae</name>
    <dbReference type="NCBI Taxonomy" id="1347389"/>
    <lineage>
        <taxon>Eukaryota</taxon>
        <taxon>Fungi</taxon>
        <taxon>Dikarya</taxon>
        <taxon>Ascomycota</taxon>
        <taxon>Pezizomycotina</taxon>
        <taxon>Sordariomycetes</taxon>
        <taxon>Hypocreomycetidae</taxon>
        <taxon>Glomerellales</taxon>
        <taxon>Glomerellaceae</taxon>
        <taxon>Colletotrichum</taxon>
        <taxon>Colletotrichum orbiculare species complex</taxon>
    </lineage>
</organism>
<reference evidence="2 3" key="1">
    <citation type="submission" date="2018-11" db="EMBL/GenBank/DDBJ databases">
        <title>Genome sequence and assembly of Colletotrichum sidae.</title>
        <authorList>
            <person name="Gan P."/>
            <person name="Shirasu K."/>
        </authorList>
    </citation>
    <scope>NUCLEOTIDE SEQUENCE [LARGE SCALE GENOMIC DNA]</scope>
    <source>
        <strain evidence="2 3">CBS 518.97</strain>
    </source>
</reference>
<dbReference type="AlphaFoldDB" id="A0A4R8TSP2"/>
<protein>
    <submittedName>
        <fullName evidence="2">Uncharacterized protein</fullName>
    </submittedName>
</protein>
<proteinExistence type="predicted"/>
<evidence type="ECO:0000313" key="3">
    <source>
        <dbReference type="Proteomes" id="UP000295604"/>
    </source>
</evidence>
<feature type="region of interest" description="Disordered" evidence="1">
    <location>
        <begin position="121"/>
        <end position="144"/>
    </location>
</feature>
<accession>A0A4R8TSP2</accession>
<keyword evidence="3" id="KW-1185">Reference proteome</keyword>
<name>A0A4R8TSP2_9PEZI</name>
<evidence type="ECO:0000313" key="2">
    <source>
        <dbReference type="EMBL" id="TEA21079.1"/>
    </source>
</evidence>
<gene>
    <name evidence="2" type="ORF">C8034_v002515</name>
</gene>